<name>A0AAV3TD98_9EURY</name>
<dbReference type="Pfam" id="PF24363">
    <property type="entry name" value="DUF7519"/>
    <property type="match status" value="1"/>
</dbReference>
<accession>A0AAV3TD98</accession>
<keyword evidence="1" id="KW-0812">Transmembrane</keyword>
<dbReference type="InterPro" id="IPR055941">
    <property type="entry name" value="DUF7519"/>
</dbReference>
<evidence type="ECO:0000256" key="1">
    <source>
        <dbReference type="SAM" id="Phobius"/>
    </source>
</evidence>
<feature type="transmembrane region" description="Helical" evidence="1">
    <location>
        <begin position="113"/>
        <end position="134"/>
    </location>
</feature>
<proteinExistence type="predicted"/>
<comment type="caution">
    <text evidence="2">The sequence shown here is derived from an EMBL/GenBank/DDBJ whole genome shotgun (WGS) entry which is preliminary data.</text>
</comment>
<keyword evidence="3" id="KW-1185">Reference proteome</keyword>
<feature type="transmembrane region" description="Helical" evidence="1">
    <location>
        <begin position="146"/>
        <end position="166"/>
    </location>
</feature>
<organism evidence="2 3">
    <name type="scientific">Natronoarchaeum mannanilyticum</name>
    <dbReference type="NCBI Taxonomy" id="926360"/>
    <lineage>
        <taxon>Archaea</taxon>
        <taxon>Methanobacteriati</taxon>
        <taxon>Methanobacteriota</taxon>
        <taxon>Stenosarchaea group</taxon>
        <taxon>Halobacteria</taxon>
        <taxon>Halobacteriales</taxon>
        <taxon>Natronoarchaeaceae</taxon>
    </lineage>
</organism>
<keyword evidence="1" id="KW-0472">Membrane</keyword>
<keyword evidence="1" id="KW-1133">Transmembrane helix</keyword>
<reference evidence="2 3" key="1">
    <citation type="journal article" date="2019" name="Int. J. Syst. Evol. Microbiol.">
        <title>The Global Catalogue of Microorganisms (GCM) 10K type strain sequencing project: providing services to taxonomists for standard genome sequencing and annotation.</title>
        <authorList>
            <consortium name="The Broad Institute Genomics Platform"/>
            <consortium name="The Broad Institute Genome Sequencing Center for Infectious Disease"/>
            <person name="Wu L."/>
            <person name="Ma J."/>
        </authorList>
    </citation>
    <scope>NUCLEOTIDE SEQUENCE [LARGE SCALE GENOMIC DNA]</scope>
    <source>
        <strain evidence="2 3">JCM 16328</strain>
    </source>
</reference>
<evidence type="ECO:0000313" key="2">
    <source>
        <dbReference type="EMBL" id="GAA0675398.1"/>
    </source>
</evidence>
<dbReference type="EMBL" id="BAAADV010000004">
    <property type="protein sequence ID" value="GAA0675398.1"/>
    <property type="molecule type" value="Genomic_DNA"/>
</dbReference>
<dbReference type="Proteomes" id="UP001500420">
    <property type="component" value="Unassembled WGS sequence"/>
</dbReference>
<dbReference type="AlphaFoldDB" id="A0AAV3TD98"/>
<sequence>MTGVDRSPTRTSGRIAVLAGAAAAVALATGSLPSLALGGPGVTVLAVGVRRGEHSFVSVGGFGLFLAALLAGVAGAPVPTTLVGAALAVLAWDAGTGAIELGEQVGRNAATRSAELAHVSGTVTVAAVAGGLAYGTYAATAGGRPVTALVLLTFAAVALASGLRLMPVSDGES</sequence>
<gene>
    <name evidence="2" type="ORF">GCM10009020_23800</name>
</gene>
<protein>
    <submittedName>
        <fullName evidence="2">Uncharacterized protein</fullName>
    </submittedName>
</protein>
<evidence type="ECO:0000313" key="3">
    <source>
        <dbReference type="Proteomes" id="UP001500420"/>
    </source>
</evidence>
<feature type="transmembrane region" description="Helical" evidence="1">
    <location>
        <begin position="62"/>
        <end position="92"/>
    </location>
</feature>